<evidence type="ECO:0000259" key="10">
    <source>
        <dbReference type="PROSITE" id="PS50192"/>
    </source>
</evidence>
<dbReference type="AlphaFoldDB" id="A0A9W7FYJ0"/>
<keyword evidence="3" id="KW-0813">Transport</keyword>
<comment type="subcellular location">
    <subcellularLocation>
        <location evidence="1">Membrane</location>
        <topology evidence="1">Single-pass type IV membrane protein</topology>
    </subcellularLocation>
</comment>
<dbReference type="GO" id="GO:0006888">
    <property type="term" value="P:endoplasmic reticulum to Golgi vesicle-mediated transport"/>
    <property type="evidence" value="ECO:0007669"/>
    <property type="project" value="TreeGrafter"/>
</dbReference>
<feature type="region of interest" description="Disordered" evidence="8">
    <location>
        <begin position="294"/>
        <end position="313"/>
    </location>
</feature>
<keyword evidence="6" id="KW-0175">Coiled coil</keyword>
<evidence type="ECO:0000256" key="4">
    <source>
        <dbReference type="ARBA" id="ARBA00022692"/>
    </source>
</evidence>
<dbReference type="CDD" id="cd15844">
    <property type="entry name" value="SNARE_syntaxin5"/>
    <property type="match status" value="1"/>
</dbReference>
<dbReference type="GO" id="GO:0005484">
    <property type="term" value="F:SNAP receptor activity"/>
    <property type="evidence" value="ECO:0007669"/>
    <property type="project" value="InterPro"/>
</dbReference>
<reference evidence="12" key="1">
    <citation type="journal article" date="2023" name="Commun. Biol.">
        <title>Genome analysis of Parmales, the sister group of diatoms, reveals the evolutionary specialization of diatoms from phago-mixotrophs to photoautotrophs.</title>
        <authorList>
            <person name="Ban H."/>
            <person name="Sato S."/>
            <person name="Yoshikawa S."/>
            <person name="Yamada K."/>
            <person name="Nakamura Y."/>
            <person name="Ichinomiya M."/>
            <person name="Sato N."/>
            <person name="Blanc-Mathieu R."/>
            <person name="Endo H."/>
            <person name="Kuwata A."/>
            <person name="Ogata H."/>
        </authorList>
    </citation>
    <scope>NUCLEOTIDE SEQUENCE [LARGE SCALE GENOMIC DNA]</scope>
</reference>
<comment type="caution">
    <text evidence="11">The sequence shown here is derived from an EMBL/GenBank/DDBJ whole genome shotgun (WGS) entry which is preliminary data.</text>
</comment>
<dbReference type="GO" id="GO:0048278">
    <property type="term" value="P:vesicle docking"/>
    <property type="evidence" value="ECO:0007669"/>
    <property type="project" value="TreeGrafter"/>
</dbReference>
<keyword evidence="4 9" id="KW-0812">Transmembrane</keyword>
<keyword evidence="5 9" id="KW-1133">Transmembrane helix</keyword>
<evidence type="ECO:0000256" key="3">
    <source>
        <dbReference type="ARBA" id="ARBA00022448"/>
    </source>
</evidence>
<dbReference type="InterPro" id="IPR010989">
    <property type="entry name" value="SNARE"/>
</dbReference>
<dbReference type="OrthoDB" id="421009at2759"/>
<evidence type="ECO:0000256" key="9">
    <source>
        <dbReference type="SAM" id="Phobius"/>
    </source>
</evidence>
<organism evidence="11 12">
    <name type="scientific">Triparma columacea</name>
    <dbReference type="NCBI Taxonomy" id="722753"/>
    <lineage>
        <taxon>Eukaryota</taxon>
        <taxon>Sar</taxon>
        <taxon>Stramenopiles</taxon>
        <taxon>Ochrophyta</taxon>
        <taxon>Bolidophyceae</taxon>
        <taxon>Parmales</taxon>
        <taxon>Triparmaceae</taxon>
        <taxon>Triparma</taxon>
    </lineage>
</organism>
<dbReference type="SUPFAM" id="SSF47661">
    <property type="entry name" value="t-snare proteins"/>
    <property type="match status" value="1"/>
</dbReference>
<dbReference type="GO" id="GO:0000139">
    <property type="term" value="C:Golgi membrane"/>
    <property type="evidence" value="ECO:0007669"/>
    <property type="project" value="TreeGrafter"/>
</dbReference>
<evidence type="ECO:0000256" key="2">
    <source>
        <dbReference type="ARBA" id="ARBA00009063"/>
    </source>
</evidence>
<feature type="domain" description="T-SNARE coiled-coil homology" evidence="10">
    <location>
        <begin position="306"/>
        <end position="368"/>
    </location>
</feature>
<feature type="transmembrane region" description="Helical" evidence="9">
    <location>
        <begin position="378"/>
        <end position="395"/>
    </location>
</feature>
<dbReference type="PROSITE" id="PS00914">
    <property type="entry name" value="SYNTAXIN"/>
    <property type="match status" value="1"/>
</dbReference>
<dbReference type="GO" id="GO:0006906">
    <property type="term" value="P:vesicle fusion"/>
    <property type="evidence" value="ECO:0007669"/>
    <property type="project" value="TreeGrafter"/>
</dbReference>
<dbReference type="GO" id="GO:0031201">
    <property type="term" value="C:SNARE complex"/>
    <property type="evidence" value="ECO:0007669"/>
    <property type="project" value="TreeGrafter"/>
</dbReference>
<evidence type="ECO:0000313" key="12">
    <source>
        <dbReference type="Proteomes" id="UP001165065"/>
    </source>
</evidence>
<feature type="region of interest" description="Disordered" evidence="8">
    <location>
        <begin position="14"/>
        <end position="35"/>
    </location>
</feature>
<gene>
    <name evidence="11" type="ORF">TrCOL_g7192</name>
</gene>
<sequence>MSFTKDRTKELFSLLSTLTPPTPPPTPPSNEKTTLSTRNELIIEEVKKALRALDKTVKDIEEKVKNKSLITSPTSTSSIPSLLKTYTTLLSTTTDLTVSLTAPSREGTAMERRHWETVGDCVKGEVCKPSGVGVKSSILPVFGIANLGGATVGERFDRAVKYREAHTFQPPAPQVLQSQQVGSKPAYPQHPPSPAYQPQTYSSYQTSAKSAYQQPTQPSYLPPNVSSSYLGPPNTQTQAPATSVTQPLAPSPRYVGGGYAAQAYGFTASAPSGLTRRRNQNPLEGDHAGESQALMGQEQEQQQQQRKGNSRRMDEAIQVEKTLHELAGMFGKLSALIVNQGETLEKIEDDTVMAGLEVDKGAAEIQKVHRIKRGNRGLIIKVFALLIFLLVIFKLW</sequence>
<dbReference type="PANTHER" id="PTHR19957">
    <property type="entry name" value="SYNTAXIN"/>
    <property type="match status" value="1"/>
</dbReference>
<evidence type="ECO:0000256" key="5">
    <source>
        <dbReference type="ARBA" id="ARBA00022989"/>
    </source>
</evidence>
<evidence type="ECO:0000313" key="11">
    <source>
        <dbReference type="EMBL" id="GMI24619.1"/>
    </source>
</evidence>
<proteinExistence type="inferred from homology"/>
<feature type="compositionally biased region" description="Polar residues" evidence="8">
    <location>
        <begin position="196"/>
        <end position="248"/>
    </location>
</feature>
<keyword evidence="12" id="KW-1185">Reference proteome</keyword>
<evidence type="ECO:0000256" key="1">
    <source>
        <dbReference type="ARBA" id="ARBA00004211"/>
    </source>
</evidence>
<evidence type="ECO:0000256" key="7">
    <source>
        <dbReference type="ARBA" id="ARBA00023136"/>
    </source>
</evidence>
<dbReference type="GO" id="GO:0006886">
    <property type="term" value="P:intracellular protein transport"/>
    <property type="evidence" value="ECO:0007669"/>
    <property type="project" value="InterPro"/>
</dbReference>
<dbReference type="InterPro" id="IPR006012">
    <property type="entry name" value="Syntaxin/epimorphin_CS"/>
</dbReference>
<accession>A0A9W7FYJ0</accession>
<name>A0A9W7FYJ0_9STRA</name>
<dbReference type="Gene3D" id="1.20.5.110">
    <property type="match status" value="1"/>
</dbReference>
<dbReference type="PANTHER" id="PTHR19957:SF3">
    <property type="entry name" value="SYNTAXIN-5"/>
    <property type="match status" value="1"/>
</dbReference>
<dbReference type="InterPro" id="IPR000727">
    <property type="entry name" value="T_SNARE_dom"/>
</dbReference>
<protein>
    <recommendedName>
        <fullName evidence="10">t-SNARE coiled-coil homology domain-containing protein</fullName>
    </recommendedName>
</protein>
<dbReference type="PROSITE" id="PS50192">
    <property type="entry name" value="T_SNARE"/>
    <property type="match status" value="1"/>
</dbReference>
<comment type="similarity">
    <text evidence="2">Belongs to the syntaxin family.</text>
</comment>
<dbReference type="InterPro" id="IPR045242">
    <property type="entry name" value="Syntaxin"/>
</dbReference>
<evidence type="ECO:0000256" key="6">
    <source>
        <dbReference type="ARBA" id="ARBA00023054"/>
    </source>
</evidence>
<dbReference type="EMBL" id="BRYA01000589">
    <property type="protein sequence ID" value="GMI24619.1"/>
    <property type="molecule type" value="Genomic_DNA"/>
</dbReference>
<feature type="region of interest" description="Disordered" evidence="8">
    <location>
        <begin position="168"/>
        <end position="249"/>
    </location>
</feature>
<dbReference type="GO" id="GO:0000149">
    <property type="term" value="F:SNARE binding"/>
    <property type="evidence" value="ECO:0007669"/>
    <property type="project" value="TreeGrafter"/>
</dbReference>
<keyword evidence="7 9" id="KW-0472">Membrane</keyword>
<dbReference type="Proteomes" id="UP001165065">
    <property type="component" value="Unassembled WGS sequence"/>
</dbReference>
<evidence type="ECO:0000256" key="8">
    <source>
        <dbReference type="SAM" id="MobiDB-lite"/>
    </source>
</evidence>